<proteinExistence type="predicted"/>
<protein>
    <recommendedName>
        <fullName evidence="3">GDSL-like Lipase/Acylhydrolase</fullName>
    </recommendedName>
</protein>
<evidence type="ECO:0000313" key="2">
    <source>
        <dbReference type="Proteomes" id="UP000198820"/>
    </source>
</evidence>
<accession>A0A1H3VNF7</accession>
<dbReference type="Gene3D" id="3.40.50.1110">
    <property type="entry name" value="SGNH hydrolase"/>
    <property type="match status" value="2"/>
</dbReference>
<keyword evidence="2" id="KW-1185">Reference proteome</keyword>
<evidence type="ECO:0008006" key="3">
    <source>
        <dbReference type="Google" id="ProtNLM"/>
    </source>
</evidence>
<evidence type="ECO:0000313" key="1">
    <source>
        <dbReference type="EMBL" id="SDZ76326.1"/>
    </source>
</evidence>
<dbReference type="AlphaFoldDB" id="A0A1H3VNF7"/>
<gene>
    <name evidence="1" type="ORF">SAMN05421540_101201</name>
</gene>
<dbReference type="PROSITE" id="PS51257">
    <property type="entry name" value="PROKAR_LIPOPROTEIN"/>
    <property type="match status" value="1"/>
</dbReference>
<dbReference type="STRING" id="908615.SAMN05421540_101201"/>
<dbReference type="Proteomes" id="UP000198820">
    <property type="component" value="Unassembled WGS sequence"/>
</dbReference>
<sequence length="520" mass="54645">MKNYLKYIGISACAMFLSCEPEFDNQVQENDIYVSGDADFTNFVSVGNSLTAGYADNALYVQGQESSFPNIMATKFELVGGGEFKQPMMADNLGGLLLGGQQISENRLVLSVTSGSPAPAILAGTPQTEITNKLSGSFNNMGVPGAKSFHLAAPGYGNPAGITSGQANPYFARFASSESATVIEDAASQNPTFFSLWIGNNDILSFATSGGIGVDQAGNLDPSTYGSNDITDPNVFASVYNDLLNALNANASGGVVFNIPDVTNIPFFTTVPNNALALDAAQAQGLTGFFQAFAGIATQTLIQQGVPAAQAQALAAQYAITFNEGPNRFLISVEPSQQNPFGFRQMTDEELLLLTIDRGALQNSGYGSVALTPEVMQVLGILQQGGTPTPQQAMLVLDAVNPIEDEDALDDDEIMMVQTAKESFNATIEGLAQANGLAFVDVDELMKEVSTTGIVYESGVMTSAFVTGGAFSLDGVHLTPRGYAFIASEAIQSINETYGSTVPTVNIGNFGTVTFSDDVQ</sequence>
<reference evidence="1 2" key="1">
    <citation type="submission" date="2016-10" db="EMBL/GenBank/DDBJ databases">
        <authorList>
            <person name="de Groot N.N."/>
        </authorList>
    </citation>
    <scope>NUCLEOTIDE SEQUENCE [LARGE SCALE GENOMIC DNA]</scope>
    <source>
        <strain evidence="1 2">DSM 23581</strain>
    </source>
</reference>
<organism evidence="1 2">
    <name type="scientific">Psychroflexus halocasei</name>
    <dbReference type="NCBI Taxonomy" id="908615"/>
    <lineage>
        <taxon>Bacteria</taxon>
        <taxon>Pseudomonadati</taxon>
        <taxon>Bacteroidota</taxon>
        <taxon>Flavobacteriia</taxon>
        <taxon>Flavobacteriales</taxon>
        <taxon>Flavobacteriaceae</taxon>
        <taxon>Psychroflexus</taxon>
    </lineage>
</organism>
<dbReference type="InterPro" id="IPR036514">
    <property type="entry name" value="SGNH_hydro_sf"/>
</dbReference>
<dbReference type="SUPFAM" id="SSF52266">
    <property type="entry name" value="SGNH hydrolase"/>
    <property type="match status" value="2"/>
</dbReference>
<dbReference type="GO" id="GO:0016788">
    <property type="term" value="F:hydrolase activity, acting on ester bonds"/>
    <property type="evidence" value="ECO:0007669"/>
    <property type="project" value="UniProtKB-ARBA"/>
</dbReference>
<dbReference type="RefSeq" id="WP_093238150.1">
    <property type="nucleotide sequence ID" value="NZ_FNQF01000001.1"/>
</dbReference>
<dbReference type="EMBL" id="FNQF01000001">
    <property type="protein sequence ID" value="SDZ76326.1"/>
    <property type="molecule type" value="Genomic_DNA"/>
</dbReference>
<name>A0A1H3VNF7_9FLAO</name>